<dbReference type="Gene3D" id="3.30.70.270">
    <property type="match status" value="1"/>
</dbReference>
<keyword evidence="1" id="KW-1133">Transmembrane helix</keyword>
<comment type="caution">
    <text evidence="3">The sequence shown here is derived from an EMBL/GenBank/DDBJ whole genome shotgun (WGS) entry which is preliminary data.</text>
</comment>
<name>A0A0R2JHY6_9LACO</name>
<dbReference type="GO" id="GO:0005886">
    <property type="term" value="C:plasma membrane"/>
    <property type="evidence" value="ECO:0007669"/>
    <property type="project" value="TreeGrafter"/>
</dbReference>
<dbReference type="PANTHER" id="PTHR45138">
    <property type="entry name" value="REGULATORY COMPONENTS OF SENSORY TRANSDUCTION SYSTEM"/>
    <property type="match status" value="1"/>
</dbReference>
<dbReference type="GO" id="GO:0043709">
    <property type="term" value="P:cell adhesion involved in single-species biofilm formation"/>
    <property type="evidence" value="ECO:0007669"/>
    <property type="project" value="TreeGrafter"/>
</dbReference>
<feature type="transmembrane region" description="Helical" evidence="1">
    <location>
        <begin position="163"/>
        <end position="183"/>
    </location>
</feature>
<keyword evidence="1" id="KW-0472">Membrane</keyword>
<dbReference type="InterPro" id="IPR050469">
    <property type="entry name" value="Diguanylate_Cyclase"/>
</dbReference>
<dbReference type="InterPro" id="IPR029787">
    <property type="entry name" value="Nucleotide_cyclase"/>
</dbReference>
<dbReference type="PROSITE" id="PS50887">
    <property type="entry name" value="GGDEF"/>
    <property type="match status" value="1"/>
</dbReference>
<dbReference type="EMBL" id="JQCD01000024">
    <property type="protein sequence ID" value="KRN76913.1"/>
    <property type="molecule type" value="Genomic_DNA"/>
</dbReference>
<dbReference type="Pfam" id="PF00990">
    <property type="entry name" value="GGDEF"/>
    <property type="match status" value="1"/>
</dbReference>
<dbReference type="PANTHER" id="PTHR45138:SF9">
    <property type="entry name" value="DIGUANYLATE CYCLASE DGCM-RELATED"/>
    <property type="match status" value="1"/>
</dbReference>
<feature type="transmembrane region" description="Helical" evidence="1">
    <location>
        <begin position="36"/>
        <end position="53"/>
    </location>
</feature>
<accession>A0A0R2JHY6</accession>
<proteinExistence type="predicted"/>
<dbReference type="AlphaFoldDB" id="A0A0R2JHY6"/>
<dbReference type="PATRIC" id="fig|1620.3.peg.428"/>
<dbReference type="InterPro" id="IPR043128">
    <property type="entry name" value="Rev_trsase/Diguanyl_cyclase"/>
</dbReference>
<evidence type="ECO:0000313" key="3">
    <source>
        <dbReference type="EMBL" id="KRN76913.1"/>
    </source>
</evidence>
<keyword evidence="4" id="KW-1185">Reference proteome</keyword>
<dbReference type="STRING" id="1620.IV67_GL000423"/>
<dbReference type="CDD" id="cd01949">
    <property type="entry name" value="GGDEF"/>
    <property type="match status" value="1"/>
</dbReference>
<dbReference type="SUPFAM" id="SSF55073">
    <property type="entry name" value="Nucleotide cyclase"/>
    <property type="match status" value="1"/>
</dbReference>
<evidence type="ECO:0000259" key="2">
    <source>
        <dbReference type="PROSITE" id="PS50887"/>
    </source>
</evidence>
<feature type="domain" description="GGDEF" evidence="2">
    <location>
        <begin position="225"/>
        <end position="367"/>
    </location>
</feature>
<feature type="transmembrane region" description="Helical" evidence="1">
    <location>
        <begin position="134"/>
        <end position="151"/>
    </location>
</feature>
<dbReference type="SMART" id="SM00267">
    <property type="entry name" value="GGDEF"/>
    <property type="match status" value="1"/>
</dbReference>
<dbReference type="GO" id="GO:1902201">
    <property type="term" value="P:negative regulation of bacterial-type flagellum-dependent cell motility"/>
    <property type="evidence" value="ECO:0007669"/>
    <property type="project" value="TreeGrafter"/>
</dbReference>
<gene>
    <name evidence="3" type="ORF">IV67_GL000423</name>
</gene>
<dbReference type="NCBIfam" id="TIGR00254">
    <property type="entry name" value="GGDEF"/>
    <property type="match status" value="1"/>
</dbReference>
<dbReference type="OrthoDB" id="9759607at2"/>
<keyword evidence="1" id="KW-0812">Transmembrane</keyword>
<protein>
    <recommendedName>
        <fullName evidence="2">GGDEF domain-containing protein</fullName>
    </recommendedName>
</protein>
<reference evidence="3 4" key="1">
    <citation type="journal article" date="2015" name="Genome Announc.">
        <title>Expanding the biotechnology potential of lactobacilli through comparative genomics of 213 strains and associated genera.</title>
        <authorList>
            <person name="Sun Z."/>
            <person name="Harris H.M."/>
            <person name="McCann A."/>
            <person name="Guo C."/>
            <person name="Argimon S."/>
            <person name="Zhang W."/>
            <person name="Yang X."/>
            <person name="Jeffery I.B."/>
            <person name="Cooney J.C."/>
            <person name="Kagawa T.F."/>
            <person name="Liu W."/>
            <person name="Song Y."/>
            <person name="Salvetti E."/>
            <person name="Wrobel A."/>
            <person name="Rasinkangas P."/>
            <person name="Parkhill J."/>
            <person name="Rea M.C."/>
            <person name="O'Sullivan O."/>
            <person name="Ritari J."/>
            <person name="Douillard F.P."/>
            <person name="Paul Ross R."/>
            <person name="Yang R."/>
            <person name="Briner A.E."/>
            <person name="Felis G.E."/>
            <person name="de Vos W.M."/>
            <person name="Barrangou R."/>
            <person name="Klaenhammer T.R."/>
            <person name="Caufield P.W."/>
            <person name="Cui Y."/>
            <person name="Zhang H."/>
            <person name="O'Toole P.W."/>
        </authorList>
    </citation>
    <scope>NUCLEOTIDE SEQUENCE [LARGE SCALE GENOMIC DNA]</scope>
    <source>
        <strain evidence="3 4">DSM 20014</strain>
    </source>
</reference>
<sequence length="370" mass="43218">MIFFISHVSVFFFISLMLVALLYVYQSTLIYSDHALPKILTIFLYIGFTYMIMAMDTNLINRLVLYFVPLLFITLNTALWKVIFCASIHPWLLALYIGRYYQVTPNQAHVLLISELLLLVVLASLKALVKNRHVLGFALALFFALLEYWQSYQFLEIITPKNLVTFGFVFIGYAFFSWLICYIDDLYQKRRESLLYDIHNDTLTGVYNYHQLTEDLFRKPPIDNKNAWIIVFDIDYFKHINDTYGHQEGNIALKLFADTLETSYQEALSSHIHRIYRYGGEEFVLLVSSNPKQFNNEQTALTNMLTTFQQNLLQQSTFKLQQPLTYSAGISYTKVYQYHSLQAFEAADRCLYEAKSGGRNTFKFDDKPLP</sequence>
<feature type="transmembrane region" description="Helical" evidence="1">
    <location>
        <begin position="6"/>
        <end position="24"/>
    </location>
</feature>
<evidence type="ECO:0000313" key="4">
    <source>
        <dbReference type="Proteomes" id="UP000051673"/>
    </source>
</evidence>
<dbReference type="InterPro" id="IPR000160">
    <property type="entry name" value="GGDEF_dom"/>
</dbReference>
<evidence type="ECO:0000256" key="1">
    <source>
        <dbReference type="SAM" id="Phobius"/>
    </source>
</evidence>
<organism evidence="3 4">
    <name type="scientific">Weissella minor</name>
    <dbReference type="NCBI Taxonomy" id="1620"/>
    <lineage>
        <taxon>Bacteria</taxon>
        <taxon>Bacillati</taxon>
        <taxon>Bacillota</taxon>
        <taxon>Bacilli</taxon>
        <taxon>Lactobacillales</taxon>
        <taxon>Lactobacillaceae</taxon>
        <taxon>Weissella</taxon>
    </lineage>
</organism>
<feature type="transmembrane region" description="Helical" evidence="1">
    <location>
        <begin position="107"/>
        <end position="125"/>
    </location>
</feature>
<dbReference type="GO" id="GO:0052621">
    <property type="term" value="F:diguanylate cyclase activity"/>
    <property type="evidence" value="ECO:0007669"/>
    <property type="project" value="TreeGrafter"/>
</dbReference>
<dbReference type="Proteomes" id="UP000051673">
    <property type="component" value="Unassembled WGS sequence"/>
</dbReference>